<sequence length="166" mass="17642">MKKHSKLFLATATLAALMGIGSSATATGINGAPASWLPAPLRLVGVWDVNVTLRDCVSGNAVATFPAMNQYAADGSQTEVGINMSPAARYPSFGTWHFIGLGKFASEFKFFRFNPDGSYAGTQEVQRTITLSHDANQFTTTASVAIYDPAHHLVKSGCATEAAVRR</sequence>
<keyword evidence="3" id="KW-1185">Reference proteome</keyword>
<proteinExistence type="predicted"/>
<dbReference type="Proteomes" id="UP000319486">
    <property type="component" value="Unassembled WGS sequence"/>
</dbReference>
<keyword evidence="1" id="KW-0732">Signal</keyword>
<dbReference type="EMBL" id="RCZO01000008">
    <property type="protein sequence ID" value="TPG06520.1"/>
    <property type="molecule type" value="Genomic_DNA"/>
</dbReference>
<name>A0A502C194_9GAMM</name>
<dbReference type="RefSeq" id="WP_140653945.1">
    <property type="nucleotide sequence ID" value="NZ_RCZB01000006.1"/>
</dbReference>
<accession>A0A502C194</accession>
<protein>
    <recommendedName>
        <fullName evidence="4">DUF1579 domain-containing protein</fullName>
    </recommendedName>
</protein>
<feature type="signal peptide" evidence="1">
    <location>
        <begin position="1"/>
        <end position="26"/>
    </location>
</feature>
<evidence type="ECO:0008006" key="4">
    <source>
        <dbReference type="Google" id="ProtNLM"/>
    </source>
</evidence>
<dbReference type="AlphaFoldDB" id="A0A502C194"/>
<feature type="chain" id="PRO_5030107218" description="DUF1579 domain-containing protein" evidence="1">
    <location>
        <begin position="27"/>
        <end position="166"/>
    </location>
</feature>
<evidence type="ECO:0000313" key="3">
    <source>
        <dbReference type="Proteomes" id="UP000319486"/>
    </source>
</evidence>
<reference evidence="2 3" key="1">
    <citation type="journal article" date="2019" name="Environ. Microbiol.">
        <title>Species interactions and distinct microbial communities in high Arctic permafrost affected cryosols are associated with the CH4 and CO2 gas fluxes.</title>
        <authorList>
            <person name="Altshuler I."/>
            <person name="Hamel J."/>
            <person name="Turney S."/>
            <person name="Magnuson E."/>
            <person name="Levesque R."/>
            <person name="Greer C."/>
            <person name="Whyte L.G."/>
        </authorList>
    </citation>
    <scope>NUCLEOTIDE SEQUENCE [LARGE SCALE GENOMIC DNA]</scope>
    <source>
        <strain evidence="2 3">S13Y</strain>
    </source>
</reference>
<gene>
    <name evidence="2" type="ORF">EAH88_14460</name>
</gene>
<evidence type="ECO:0000313" key="2">
    <source>
        <dbReference type="EMBL" id="TPG06520.1"/>
    </source>
</evidence>
<organism evidence="2 3">
    <name type="scientific">Rhodanobacter glycinis</name>
    <dbReference type="NCBI Taxonomy" id="582702"/>
    <lineage>
        <taxon>Bacteria</taxon>
        <taxon>Pseudomonadati</taxon>
        <taxon>Pseudomonadota</taxon>
        <taxon>Gammaproteobacteria</taxon>
        <taxon>Lysobacterales</taxon>
        <taxon>Rhodanobacteraceae</taxon>
        <taxon>Rhodanobacter</taxon>
    </lineage>
</organism>
<evidence type="ECO:0000256" key="1">
    <source>
        <dbReference type="SAM" id="SignalP"/>
    </source>
</evidence>
<dbReference type="OrthoDB" id="5954634at2"/>
<comment type="caution">
    <text evidence="2">The sequence shown here is derived from an EMBL/GenBank/DDBJ whole genome shotgun (WGS) entry which is preliminary data.</text>
</comment>